<dbReference type="InterPro" id="IPR011257">
    <property type="entry name" value="DNA_glycosylase"/>
</dbReference>
<keyword evidence="6" id="KW-0255">Endonuclease</keyword>
<keyword evidence="2" id="KW-0479">Metal-binding</keyword>
<dbReference type="AlphaFoldDB" id="A0A7J0BIX9"/>
<dbReference type="Pfam" id="PF00730">
    <property type="entry name" value="HhH-GPD"/>
    <property type="match status" value="1"/>
</dbReference>
<dbReference type="GO" id="GO:0046872">
    <property type="term" value="F:metal ion binding"/>
    <property type="evidence" value="ECO:0007669"/>
    <property type="project" value="UniProtKB-KW"/>
</dbReference>
<keyword evidence="6" id="KW-0378">Hydrolase</keyword>
<dbReference type="GO" id="GO:0006284">
    <property type="term" value="P:base-excision repair"/>
    <property type="evidence" value="ECO:0007669"/>
    <property type="project" value="InterPro"/>
</dbReference>
<keyword evidence="4" id="KW-0411">Iron-sulfur</keyword>
<dbReference type="GO" id="GO:0004519">
    <property type="term" value="F:endonuclease activity"/>
    <property type="evidence" value="ECO:0007669"/>
    <property type="project" value="UniProtKB-KW"/>
</dbReference>
<accession>A0A7J0BIX9</accession>
<dbReference type="CDD" id="cd00056">
    <property type="entry name" value="ENDO3c"/>
    <property type="match status" value="1"/>
</dbReference>
<dbReference type="Proteomes" id="UP000503840">
    <property type="component" value="Unassembled WGS sequence"/>
</dbReference>
<evidence type="ECO:0000259" key="5">
    <source>
        <dbReference type="SMART" id="SM00478"/>
    </source>
</evidence>
<reference evidence="6 7" key="1">
    <citation type="submission" date="2020-05" db="EMBL/GenBank/DDBJ databases">
        <title>Draft genome sequence of Desulfovibrio sp. strain HN2T.</title>
        <authorList>
            <person name="Ueno A."/>
            <person name="Tamazawa S."/>
            <person name="Tamamura S."/>
            <person name="Murakami T."/>
            <person name="Kiyama T."/>
            <person name="Inomata H."/>
            <person name="Amano Y."/>
            <person name="Miyakawa K."/>
            <person name="Tamaki H."/>
            <person name="Naganuma T."/>
            <person name="Kaneko K."/>
        </authorList>
    </citation>
    <scope>NUCLEOTIDE SEQUENCE [LARGE SCALE GENOMIC DNA]</scope>
    <source>
        <strain evidence="6 7">HN2</strain>
    </source>
</reference>
<dbReference type="Gene3D" id="1.10.340.30">
    <property type="entry name" value="Hypothetical protein, domain 2"/>
    <property type="match status" value="1"/>
</dbReference>
<keyword evidence="7" id="KW-1185">Reference proteome</keyword>
<dbReference type="InterPro" id="IPR003265">
    <property type="entry name" value="HhH-GPD_domain"/>
</dbReference>
<gene>
    <name evidence="6" type="ORF">DSM101010T_14090</name>
</gene>
<keyword evidence="1" id="KW-0004">4Fe-4S</keyword>
<dbReference type="PANTHER" id="PTHR10359">
    <property type="entry name" value="A/G-SPECIFIC ADENINE GLYCOSYLASE/ENDONUCLEASE III"/>
    <property type="match status" value="1"/>
</dbReference>
<keyword evidence="3" id="KW-0408">Iron</keyword>
<organism evidence="6 7">
    <name type="scientific">Desulfovibrio subterraneus</name>
    <dbReference type="NCBI Taxonomy" id="2718620"/>
    <lineage>
        <taxon>Bacteria</taxon>
        <taxon>Pseudomonadati</taxon>
        <taxon>Thermodesulfobacteriota</taxon>
        <taxon>Desulfovibrionia</taxon>
        <taxon>Desulfovibrionales</taxon>
        <taxon>Desulfovibrionaceae</taxon>
        <taxon>Desulfovibrio</taxon>
    </lineage>
</organism>
<protein>
    <submittedName>
        <fullName evidence="6">Endonuclease III</fullName>
    </submittedName>
</protein>
<dbReference type="PIRSF" id="PIRSF001435">
    <property type="entry name" value="Nth"/>
    <property type="match status" value="1"/>
</dbReference>
<dbReference type="GO" id="GO:0051539">
    <property type="term" value="F:4 iron, 4 sulfur cluster binding"/>
    <property type="evidence" value="ECO:0007669"/>
    <property type="project" value="UniProtKB-KW"/>
</dbReference>
<dbReference type="SMART" id="SM00478">
    <property type="entry name" value="ENDO3c"/>
    <property type="match status" value="1"/>
</dbReference>
<dbReference type="EMBL" id="BLVO01000013">
    <property type="protein sequence ID" value="GFM33044.1"/>
    <property type="molecule type" value="Genomic_DNA"/>
</dbReference>
<dbReference type="Gene3D" id="1.10.1670.10">
    <property type="entry name" value="Helix-hairpin-Helix base-excision DNA repair enzymes (C-terminal)"/>
    <property type="match status" value="1"/>
</dbReference>
<keyword evidence="6" id="KW-0540">Nuclease</keyword>
<dbReference type="PANTHER" id="PTHR10359:SF19">
    <property type="entry name" value="DNA REPAIR GLYCOSYLASE MJ1434-RELATED"/>
    <property type="match status" value="1"/>
</dbReference>
<evidence type="ECO:0000256" key="1">
    <source>
        <dbReference type="ARBA" id="ARBA00022485"/>
    </source>
</evidence>
<evidence type="ECO:0000256" key="4">
    <source>
        <dbReference type="ARBA" id="ARBA00023014"/>
    </source>
</evidence>
<evidence type="ECO:0000313" key="7">
    <source>
        <dbReference type="Proteomes" id="UP000503840"/>
    </source>
</evidence>
<evidence type="ECO:0000313" key="6">
    <source>
        <dbReference type="EMBL" id="GFM33044.1"/>
    </source>
</evidence>
<feature type="domain" description="HhH-GPD" evidence="5">
    <location>
        <begin position="42"/>
        <end position="201"/>
    </location>
</feature>
<evidence type="ECO:0000256" key="3">
    <source>
        <dbReference type="ARBA" id="ARBA00023004"/>
    </source>
</evidence>
<proteinExistence type="predicted"/>
<evidence type="ECO:0000256" key="2">
    <source>
        <dbReference type="ARBA" id="ARBA00022723"/>
    </source>
</evidence>
<dbReference type="SUPFAM" id="SSF48150">
    <property type="entry name" value="DNA-glycosylase"/>
    <property type="match status" value="1"/>
</dbReference>
<dbReference type="InterPro" id="IPR023170">
    <property type="entry name" value="HhH_base_excis_C"/>
</dbReference>
<name>A0A7J0BIX9_9BACT</name>
<comment type="caution">
    <text evidence="6">The sequence shown here is derived from an EMBL/GenBank/DDBJ whole genome shotgun (WGS) entry which is preliminary data.</text>
</comment>
<sequence>MPPHMSRADLLLNMYQSMLDRLGPSHWWPGETPFEVAVGAILTQNTNWGNVERAIANLKATGNLAPDAMLALPDAELAELIRPSGYYNMKAKRLKQLLLWLQDTCDGDIANLGSMEVNAARTALLSVKGVGPETADSIALYAAGLPTFVVDAYTLRIYSRHGLIPEDTDYHTLRDYFMDVLPHDPHLFNEYHALIVRVAKDWCKKGTPRCEDCPLAEFLDTHPNGGRA</sequence>